<proteinExistence type="predicted"/>
<evidence type="ECO:0000313" key="2">
    <source>
        <dbReference type="Proteomes" id="UP000289738"/>
    </source>
</evidence>
<dbReference type="Proteomes" id="UP000289738">
    <property type="component" value="Chromosome A05"/>
</dbReference>
<accession>A0A445CYN4</accession>
<organism evidence="1 2">
    <name type="scientific">Arachis hypogaea</name>
    <name type="common">Peanut</name>
    <dbReference type="NCBI Taxonomy" id="3818"/>
    <lineage>
        <taxon>Eukaryota</taxon>
        <taxon>Viridiplantae</taxon>
        <taxon>Streptophyta</taxon>
        <taxon>Embryophyta</taxon>
        <taxon>Tracheophyta</taxon>
        <taxon>Spermatophyta</taxon>
        <taxon>Magnoliopsida</taxon>
        <taxon>eudicotyledons</taxon>
        <taxon>Gunneridae</taxon>
        <taxon>Pentapetalae</taxon>
        <taxon>rosids</taxon>
        <taxon>fabids</taxon>
        <taxon>Fabales</taxon>
        <taxon>Fabaceae</taxon>
        <taxon>Papilionoideae</taxon>
        <taxon>50 kb inversion clade</taxon>
        <taxon>dalbergioids sensu lato</taxon>
        <taxon>Dalbergieae</taxon>
        <taxon>Pterocarpus clade</taxon>
        <taxon>Arachis</taxon>
    </lineage>
</organism>
<sequence length="78" mass="8967">MRFLRVFLRSEAVSRTRKERERKRETIARNNAELPLPLCAGSFKTQNIFCVSGILIWVSFGVAYRPHTQDLQVVASSN</sequence>
<evidence type="ECO:0000313" key="1">
    <source>
        <dbReference type="EMBL" id="RYR56029.1"/>
    </source>
</evidence>
<name>A0A445CYN4_ARAHY</name>
<dbReference type="EMBL" id="SDMP01000005">
    <property type="protein sequence ID" value="RYR56029.1"/>
    <property type="molecule type" value="Genomic_DNA"/>
</dbReference>
<reference evidence="1 2" key="1">
    <citation type="submission" date="2019-01" db="EMBL/GenBank/DDBJ databases">
        <title>Sequencing of cultivated peanut Arachis hypogaea provides insights into genome evolution and oil improvement.</title>
        <authorList>
            <person name="Chen X."/>
        </authorList>
    </citation>
    <scope>NUCLEOTIDE SEQUENCE [LARGE SCALE GENOMIC DNA]</scope>
    <source>
        <strain evidence="2">cv. Fuhuasheng</strain>
        <tissue evidence="1">Leaves</tissue>
    </source>
</reference>
<keyword evidence="2" id="KW-1185">Reference proteome</keyword>
<comment type="caution">
    <text evidence="1">The sequence shown here is derived from an EMBL/GenBank/DDBJ whole genome shotgun (WGS) entry which is preliminary data.</text>
</comment>
<protein>
    <submittedName>
        <fullName evidence="1">Uncharacterized protein</fullName>
    </submittedName>
</protein>
<dbReference type="AlphaFoldDB" id="A0A445CYN4"/>
<gene>
    <name evidence="1" type="ORF">Ahy_A05g021842</name>
</gene>